<name>A0A662ZGD0_9GAMM</name>
<dbReference type="EMBL" id="FOSF01000091">
    <property type="protein sequence ID" value="SFK49963.1"/>
    <property type="molecule type" value="Genomic_DNA"/>
</dbReference>
<proteinExistence type="predicted"/>
<gene>
    <name evidence="1" type="ORF">SAMN04487865_109111</name>
</gene>
<dbReference type="RefSeq" id="WP_177189599.1">
    <property type="nucleotide sequence ID" value="NZ_FOSF01000091.1"/>
</dbReference>
<accession>A0A662ZGD0</accession>
<protein>
    <submittedName>
        <fullName evidence="1">Uncharacterized protein</fullName>
    </submittedName>
</protein>
<feature type="non-terminal residue" evidence="1">
    <location>
        <position position="1"/>
    </location>
</feature>
<evidence type="ECO:0000313" key="1">
    <source>
        <dbReference type="EMBL" id="SFK49963.1"/>
    </source>
</evidence>
<dbReference type="AlphaFoldDB" id="A0A662ZGD0"/>
<organism evidence="1 2">
    <name type="scientific">Succinivibrio dextrinosolvens</name>
    <dbReference type="NCBI Taxonomy" id="83771"/>
    <lineage>
        <taxon>Bacteria</taxon>
        <taxon>Pseudomonadati</taxon>
        <taxon>Pseudomonadota</taxon>
        <taxon>Gammaproteobacteria</taxon>
        <taxon>Aeromonadales</taxon>
        <taxon>Succinivibrionaceae</taxon>
        <taxon>Succinivibrio</taxon>
    </lineage>
</organism>
<reference evidence="1 2" key="1">
    <citation type="submission" date="2016-10" db="EMBL/GenBank/DDBJ databases">
        <authorList>
            <person name="Varghese N."/>
            <person name="Submissions S."/>
        </authorList>
    </citation>
    <scope>NUCLEOTIDE SEQUENCE [LARGE SCALE GENOMIC DNA]</scope>
    <source>
        <strain evidence="1 2">22B</strain>
    </source>
</reference>
<keyword evidence="2" id="KW-1185">Reference proteome</keyword>
<dbReference type="Proteomes" id="UP000243374">
    <property type="component" value="Unassembled WGS sequence"/>
</dbReference>
<evidence type="ECO:0000313" key="2">
    <source>
        <dbReference type="Proteomes" id="UP000243374"/>
    </source>
</evidence>
<sequence length="81" mass="9166">GLNDARLSYTVRNNINVYEKLTVRRMEVSTTGNVNGYKMNVTDLLTEVIDGGKLNHYNSDEDLRKVFGVKNLELFTPNSAE</sequence>